<dbReference type="NCBIfam" id="TIGR00689">
    <property type="entry name" value="rpiB_lacA_lacB"/>
    <property type="match status" value="1"/>
</dbReference>
<dbReference type="SUPFAM" id="SSF89623">
    <property type="entry name" value="Ribose/Galactose isomerase RpiB/AlsB"/>
    <property type="match status" value="1"/>
</dbReference>
<evidence type="ECO:0000256" key="2">
    <source>
        <dbReference type="ARBA" id="ARBA00023235"/>
    </source>
</evidence>
<dbReference type="GO" id="GO:0019316">
    <property type="term" value="P:D-allose catabolic process"/>
    <property type="evidence" value="ECO:0007669"/>
    <property type="project" value="TreeGrafter"/>
</dbReference>
<dbReference type="InterPro" id="IPR003500">
    <property type="entry name" value="RpiB_LacA_LacB"/>
</dbReference>
<evidence type="ECO:0000313" key="3">
    <source>
        <dbReference type="EMBL" id="EEZ61524.1"/>
    </source>
</evidence>
<dbReference type="PANTHER" id="PTHR30345">
    <property type="entry name" value="RIBOSE-5-PHOSPHATE ISOMERASE B"/>
    <property type="match status" value="1"/>
</dbReference>
<dbReference type="Proteomes" id="UP000006001">
    <property type="component" value="Unassembled WGS sequence"/>
</dbReference>
<evidence type="ECO:0000313" key="4">
    <source>
        <dbReference type="Proteomes" id="UP000006001"/>
    </source>
</evidence>
<protein>
    <submittedName>
        <fullName evidence="3">Ribose-5-phosphate isomerase B</fullName>
        <ecNumber evidence="3">5.3.1.6</ecNumber>
    </submittedName>
</protein>
<evidence type="ECO:0000256" key="1">
    <source>
        <dbReference type="ARBA" id="ARBA00008754"/>
    </source>
</evidence>
<keyword evidence="4" id="KW-1185">Reference proteome</keyword>
<organism evidence="3 4">
    <name type="scientific">Slackia exigua (strain ATCC 700122 / DSM 15923 / CIP 105133 / JCM 11022 / KCTC 5966 / S-7)</name>
    <dbReference type="NCBI Taxonomy" id="649764"/>
    <lineage>
        <taxon>Bacteria</taxon>
        <taxon>Bacillati</taxon>
        <taxon>Actinomycetota</taxon>
        <taxon>Coriobacteriia</taxon>
        <taxon>Eggerthellales</taxon>
        <taxon>Eggerthellaceae</taxon>
        <taxon>Slackia</taxon>
    </lineage>
</organism>
<dbReference type="STRING" id="649764.HMPREF0762_00862"/>
<dbReference type="Gene3D" id="3.40.1400.10">
    <property type="entry name" value="Sugar-phosphate isomerase, RpiB/LacA/LacB"/>
    <property type="match status" value="1"/>
</dbReference>
<dbReference type="AlphaFoldDB" id="D0WGB1"/>
<reference evidence="3" key="1">
    <citation type="submission" date="2009-10" db="EMBL/GenBank/DDBJ databases">
        <authorList>
            <person name="Weinstock G."/>
            <person name="Sodergren E."/>
            <person name="Clifton S."/>
            <person name="Fulton L."/>
            <person name="Fulton B."/>
            <person name="Courtney L."/>
            <person name="Fronick C."/>
            <person name="Harrison M."/>
            <person name="Strong C."/>
            <person name="Farmer C."/>
            <person name="Delahaunty K."/>
            <person name="Markovic C."/>
            <person name="Hall O."/>
            <person name="Minx P."/>
            <person name="Tomlinson C."/>
            <person name="Mitreva M."/>
            <person name="Nelson J."/>
            <person name="Hou S."/>
            <person name="Wollam A."/>
            <person name="Pepin K.H."/>
            <person name="Johnson M."/>
            <person name="Bhonagiri V."/>
            <person name="Nash W.E."/>
            <person name="Warren W."/>
            <person name="Chinwalla A."/>
            <person name="Mardis E.R."/>
            <person name="Wilson R.K."/>
        </authorList>
    </citation>
    <scope>NUCLEOTIDE SEQUENCE [LARGE SCALE GENOMIC DNA]</scope>
    <source>
        <strain evidence="3">ATCC 700122</strain>
    </source>
</reference>
<comment type="similarity">
    <text evidence="1">Belongs to the LacAB/RpiB family.</text>
</comment>
<keyword evidence="2 3" id="KW-0413">Isomerase</keyword>
<dbReference type="NCBIfam" id="TIGR01120">
    <property type="entry name" value="rpiB"/>
    <property type="match status" value="1"/>
</dbReference>
<proteinExistence type="inferred from homology"/>
<dbReference type="HOGENOM" id="CLU_1155779_0_0_11"/>
<accession>D0WGB1</accession>
<dbReference type="NCBIfam" id="NF004051">
    <property type="entry name" value="PRK05571.1"/>
    <property type="match status" value="1"/>
</dbReference>
<dbReference type="GO" id="GO:0004751">
    <property type="term" value="F:ribose-5-phosphate isomerase activity"/>
    <property type="evidence" value="ECO:0007669"/>
    <property type="project" value="UniProtKB-EC"/>
</dbReference>
<dbReference type="InterPro" id="IPR004785">
    <property type="entry name" value="RpiB"/>
</dbReference>
<gene>
    <name evidence="3" type="primary">rpiB</name>
    <name evidence="3" type="ORF">HMPREF0762_00862</name>
</gene>
<dbReference type="EMBL" id="ACUX02000006">
    <property type="protein sequence ID" value="EEZ61524.1"/>
    <property type="molecule type" value="Genomic_DNA"/>
</dbReference>
<comment type="caution">
    <text evidence="3">The sequence shown here is derived from an EMBL/GenBank/DDBJ whole genome shotgun (WGS) entry which is preliminary data.</text>
</comment>
<dbReference type="GO" id="GO:0009052">
    <property type="term" value="P:pentose-phosphate shunt, non-oxidative branch"/>
    <property type="evidence" value="ECO:0007669"/>
    <property type="project" value="TreeGrafter"/>
</dbReference>
<name>D0WGB1_SLAES</name>
<dbReference type="PANTHER" id="PTHR30345:SF0">
    <property type="entry name" value="DNA DAMAGE-REPAIR_TOLERATION PROTEIN DRT102"/>
    <property type="match status" value="1"/>
</dbReference>
<dbReference type="InterPro" id="IPR036569">
    <property type="entry name" value="RpiB_LacA_LacB_sf"/>
</dbReference>
<dbReference type="Pfam" id="PF02502">
    <property type="entry name" value="LacAB_rpiB"/>
    <property type="match status" value="1"/>
</dbReference>
<sequence>MSQGRVGLRRVRAELPSSVGGAARRRSSKADERFGAVASPVCPSRSHAGISSCAAALLRGRHAGDGIMVEFRFSMRGRMLRSGERRGARMKVSIASDHAGFEQKEALAAYLVERGFDVVDRGPATDDRVDYPDFALPVALDVARGFSERGVLVCGTGIGMALAADKVAGVRAANIVSVKFAELCREHNDANVIALSGRFVDLETNEHILDAFFSTDFAGGRHAGRVEKIMKLEGTVVEEA</sequence>
<dbReference type="EC" id="5.3.1.6" evidence="3"/>
<dbReference type="eggNOG" id="COG0698">
    <property type="taxonomic scope" value="Bacteria"/>
</dbReference>